<name>A0A327M4G7_9PROT</name>
<keyword evidence="2" id="KW-1003">Cell membrane</keyword>
<dbReference type="InterPro" id="IPR001915">
    <property type="entry name" value="Peptidase_M48"/>
</dbReference>
<keyword evidence="7 11" id="KW-0862">Zinc</keyword>
<dbReference type="PANTHER" id="PTHR43221:SF1">
    <property type="entry name" value="PROTEASE HTPX"/>
    <property type="match status" value="1"/>
</dbReference>
<evidence type="ECO:0000256" key="11">
    <source>
        <dbReference type="RuleBase" id="RU003983"/>
    </source>
</evidence>
<evidence type="ECO:0000256" key="6">
    <source>
        <dbReference type="ARBA" id="ARBA00022801"/>
    </source>
</evidence>
<evidence type="ECO:0000256" key="12">
    <source>
        <dbReference type="SAM" id="Phobius"/>
    </source>
</evidence>
<keyword evidence="5" id="KW-0479">Metal-binding</keyword>
<evidence type="ECO:0000256" key="4">
    <source>
        <dbReference type="ARBA" id="ARBA00022692"/>
    </source>
</evidence>
<comment type="caution">
    <text evidence="14">The sequence shown here is derived from an EMBL/GenBank/DDBJ whole genome shotgun (WGS) entry which is preliminary data.</text>
</comment>
<feature type="transmembrane region" description="Helical" evidence="12">
    <location>
        <begin position="166"/>
        <end position="188"/>
    </location>
</feature>
<evidence type="ECO:0000256" key="1">
    <source>
        <dbReference type="ARBA" id="ARBA00004651"/>
    </source>
</evidence>
<dbReference type="CDD" id="cd07339">
    <property type="entry name" value="M48B_HtpX_like"/>
    <property type="match status" value="1"/>
</dbReference>
<evidence type="ECO:0000256" key="5">
    <source>
        <dbReference type="ARBA" id="ARBA00022723"/>
    </source>
</evidence>
<dbReference type="Proteomes" id="UP000249065">
    <property type="component" value="Unassembled WGS sequence"/>
</dbReference>
<keyword evidence="6 11" id="KW-0378">Hydrolase</keyword>
<feature type="transmembrane region" description="Helical" evidence="12">
    <location>
        <begin position="194"/>
        <end position="214"/>
    </location>
</feature>
<evidence type="ECO:0000256" key="2">
    <source>
        <dbReference type="ARBA" id="ARBA00022475"/>
    </source>
</evidence>
<evidence type="ECO:0000259" key="13">
    <source>
        <dbReference type="Pfam" id="PF01435"/>
    </source>
</evidence>
<feature type="transmembrane region" description="Helical" evidence="12">
    <location>
        <begin position="45"/>
        <end position="66"/>
    </location>
</feature>
<feature type="domain" description="Peptidase M48" evidence="13">
    <location>
        <begin position="87"/>
        <end position="282"/>
    </location>
</feature>
<reference evidence="15" key="1">
    <citation type="submission" date="2018-06" db="EMBL/GenBank/DDBJ databases">
        <authorList>
            <person name="Khan S.A."/>
        </authorList>
    </citation>
    <scope>NUCLEOTIDE SEQUENCE [LARGE SCALE GENOMIC DNA]</scope>
    <source>
        <strain evidence="15">DB-1506</strain>
    </source>
</reference>
<proteinExistence type="inferred from homology"/>
<comment type="cofactor">
    <cofactor evidence="11">
        <name>Zn(2+)</name>
        <dbReference type="ChEBI" id="CHEBI:29105"/>
    </cofactor>
    <text evidence="11">Binds 1 zinc ion per subunit.</text>
</comment>
<dbReference type="Pfam" id="PF01435">
    <property type="entry name" value="Peptidase_M48"/>
    <property type="match status" value="1"/>
</dbReference>
<dbReference type="OrthoDB" id="15218at2"/>
<gene>
    <name evidence="14" type="ORF">DOO78_20635</name>
</gene>
<evidence type="ECO:0000256" key="8">
    <source>
        <dbReference type="ARBA" id="ARBA00022989"/>
    </source>
</evidence>
<evidence type="ECO:0000256" key="7">
    <source>
        <dbReference type="ARBA" id="ARBA00022833"/>
    </source>
</evidence>
<dbReference type="EMBL" id="QLIX01000021">
    <property type="protein sequence ID" value="RAI57073.1"/>
    <property type="molecule type" value="Genomic_DNA"/>
</dbReference>
<dbReference type="GO" id="GO:0004222">
    <property type="term" value="F:metalloendopeptidase activity"/>
    <property type="evidence" value="ECO:0007669"/>
    <property type="project" value="InterPro"/>
</dbReference>
<dbReference type="AlphaFoldDB" id="A0A327M4G7"/>
<dbReference type="PANTHER" id="PTHR43221">
    <property type="entry name" value="PROTEASE HTPX"/>
    <property type="match status" value="1"/>
</dbReference>
<evidence type="ECO:0000256" key="3">
    <source>
        <dbReference type="ARBA" id="ARBA00022670"/>
    </source>
</evidence>
<comment type="similarity">
    <text evidence="11">Belongs to the peptidase M48 family.</text>
</comment>
<dbReference type="GO" id="GO:0046872">
    <property type="term" value="F:metal ion binding"/>
    <property type="evidence" value="ECO:0007669"/>
    <property type="project" value="UniProtKB-KW"/>
</dbReference>
<dbReference type="GO" id="GO:0005886">
    <property type="term" value="C:plasma membrane"/>
    <property type="evidence" value="ECO:0007669"/>
    <property type="project" value="UniProtKB-SubCell"/>
</dbReference>
<evidence type="ECO:0000313" key="14">
    <source>
        <dbReference type="EMBL" id="RAI57073.1"/>
    </source>
</evidence>
<keyword evidence="9 11" id="KW-0482">Metalloprotease</keyword>
<sequence length="318" mass="34901">MLQFVIAPTLAHRLNNLAQTVLLLGGMAAIAWLVVGMIAGPETTLVIVAVMTGGLLFAPALSRELLLRGYRARQLGARDWPEGFALLETLSARAGLPRCPELWYVPSQLPNAFAMGNPEDSVVCVSDGLFRLLSPREMAGVLAHEIAHIAHRDLWLMGLADTMSRAVSLASWLGQILLFANLPLIVAGAVTLPWIAPLALAFSPTVMALLQLALSRRREFDADLGAVRLTGDPEGLASALAKLERRVGRIWEEMFLPGRRIPEPSLLRTHPPTEERIRKLRSLLGPRGGDLAIPPHREFGLEVPRPRAPRFHRSGFWF</sequence>
<dbReference type="RefSeq" id="WP_111471772.1">
    <property type="nucleotide sequence ID" value="NZ_QLIX01000021.1"/>
</dbReference>
<keyword evidence="3 11" id="KW-0645">Protease</keyword>
<keyword evidence="4 12" id="KW-0812">Transmembrane</keyword>
<dbReference type="GO" id="GO:0006508">
    <property type="term" value="P:proteolysis"/>
    <property type="evidence" value="ECO:0007669"/>
    <property type="project" value="UniProtKB-KW"/>
</dbReference>
<organism evidence="14 15">
    <name type="scientific">Roseicella frigidaeris</name>
    <dbReference type="NCBI Taxonomy" id="2230885"/>
    <lineage>
        <taxon>Bacteria</taxon>
        <taxon>Pseudomonadati</taxon>
        <taxon>Pseudomonadota</taxon>
        <taxon>Alphaproteobacteria</taxon>
        <taxon>Acetobacterales</taxon>
        <taxon>Roseomonadaceae</taxon>
        <taxon>Roseicella</taxon>
    </lineage>
</organism>
<evidence type="ECO:0000256" key="10">
    <source>
        <dbReference type="ARBA" id="ARBA00023136"/>
    </source>
</evidence>
<keyword evidence="10 12" id="KW-0472">Membrane</keyword>
<dbReference type="InterPro" id="IPR050083">
    <property type="entry name" value="HtpX_protease"/>
</dbReference>
<comment type="subcellular location">
    <subcellularLocation>
        <location evidence="1">Cell membrane</location>
        <topology evidence="1">Multi-pass membrane protein</topology>
    </subcellularLocation>
</comment>
<keyword evidence="15" id="KW-1185">Reference proteome</keyword>
<evidence type="ECO:0000313" key="15">
    <source>
        <dbReference type="Proteomes" id="UP000249065"/>
    </source>
</evidence>
<evidence type="ECO:0000256" key="9">
    <source>
        <dbReference type="ARBA" id="ARBA00023049"/>
    </source>
</evidence>
<dbReference type="Gene3D" id="3.30.2010.10">
    <property type="entry name" value="Metalloproteases ('zincins'), catalytic domain"/>
    <property type="match status" value="1"/>
</dbReference>
<accession>A0A327M4G7</accession>
<feature type="transmembrane region" description="Helical" evidence="12">
    <location>
        <begin position="21"/>
        <end position="39"/>
    </location>
</feature>
<protein>
    <submittedName>
        <fullName evidence="14">Peptidase M48</fullName>
    </submittedName>
</protein>
<keyword evidence="8 12" id="KW-1133">Transmembrane helix</keyword>